<dbReference type="AlphaFoldDB" id="A0A9W8Z7Q3"/>
<evidence type="ECO:0000256" key="1">
    <source>
        <dbReference type="SAM" id="MobiDB-lite"/>
    </source>
</evidence>
<reference evidence="2" key="1">
    <citation type="submission" date="2022-10" db="EMBL/GenBank/DDBJ databases">
        <title>Tapping the CABI collections for fungal endophytes: first genome assemblies for Collariella, Neodidymelliopsis, Ascochyta clinopodiicola, Didymella pomorum, Didymosphaeria variabile, Neocosmospora piperis and Neocucurbitaria cava.</title>
        <authorList>
            <person name="Hill R."/>
        </authorList>
    </citation>
    <scope>NUCLEOTIDE SEQUENCE</scope>
    <source>
        <strain evidence="2">IMI 355091</strain>
    </source>
</reference>
<keyword evidence="3" id="KW-1185">Reference proteome</keyword>
<dbReference type="EMBL" id="JAPEVA010000099">
    <property type="protein sequence ID" value="KAJ4399871.1"/>
    <property type="molecule type" value="Genomic_DNA"/>
</dbReference>
<feature type="compositionally biased region" description="Low complexity" evidence="1">
    <location>
        <begin position="49"/>
        <end position="58"/>
    </location>
</feature>
<feature type="compositionally biased region" description="Basic residues" evidence="1">
    <location>
        <begin position="21"/>
        <end position="37"/>
    </location>
</feature>
<organism evidence="2 3">
    <name type="scientific">Didymella pomorum</name>
    <dbReference type="NCBI Taxonomy" id="749634"/>
    <lineage>
        <taxon>Eukaryota</taxon>
        <taxon>Fungi</taxon>
        <taxon>Dikarya</taxon>
        <taxon>Ascomycota</taxon>
        <taxon>Pezizomycotina</taxon>
        <taxon>Dothideomycetes</taxon>
        <taxon>Pleosporomycetidae</taxon>
        <taxon>Pleosporales</taxon>
        <taxon>Pleosporineae</taxon>
        <taxon>Didymellaceae</taxon>
        <taxon>Didymella</taxon>
    </lineage>
</organism>
<name>A0A9W8Z7Q3_9PLEO</name>
<dbReference type="Proteomes" id="UP001140510">
    <property type="component" value="Unassembled WGS sequence"/>
</dbReference>
<comment type="caution">
    <text evidence="2">The sequence shown here is derived from an EMBL/GenBank/DDBJ whole genome shotgun (WGS) entry which is preliminary data.</text>
</comment>
<evidence type="ECO:0000313" key="3">
    <source>
        <dbReference type="Proteomes" id="UP001140510"/>
    </source>
</evidence>
<protein>
    <submittedName>
        <fullName evidence="2">Uncharacterized protein</fullName>
    </submittedName>
</protein>
<gene>
    <name evidence="2" type="ORF">N0V91_009143</name>
</gene>
<sequence>MLDFLYLGGVKGLKTAAKEQQKKRKKKSRGVKSRAAKKKEEEPAHTSRRQSATQASRSWSDKDIVEVEPVIVDELTCLTADMARMDFDNEVIESIEDREYEAADTTRAFDVVELQRTRDHVALEVGDQVYFEKDVQQFNLQDFINDVDEGDEMDM</sequence>
<proteinExistence type="predicted"/>
<evidence type="ECO:0000313" key="2">
    <source>
        <dbReference type="EMBL" id="KAJ4399871.1"/>
    </source>
</evidence>
<feature type="region of interest" description="Disordered" evidence="1">
    <location>
        <begin position="14"/>
        <end position="60"/>
    </location>
</feature>
<accession>A0A9W8Z7Q3</accession>